<accession>D3AAG2</accession>
<comment type="caution">
    <text evidence="1">The sequence shown here is derived from an EMBL/GenBank/DDBJ whole genome shotgun (WGS) entry which is preliminary data.</text>
</comment>
<dbReference type="AlphaFoldDB" id="D3AAG2"/>
<evidence type="ECO:0000313" key="1">
    <source>
        <dbReference type="EMBL" id="EFD01201.1"/>
    </source>
</evidence>
<protein>
    <submittedName>
        <fullName evidence="1">Uncharacterized protein</fullName>
    </submittedName>
</protein>
<dbReference type="HOGENOM" id="CLU_2716918_0_0_9"/>
<gene>
    <name evidence="1" type="ORF">CLOSTHATH_00583</name>
</gene>
<proteinExistence type="predicted"/>
<dbReference type="EMBL" id="ACIO01000033">
    <property type="protein sequence ID" value="EFD01201.1"/>
    <property type="molecule type" value="Genomic_DNA"/>
</dbReference>
<sequence length="72" mass="8531">MISKKGCGQNTVHSPGYAAIPSLTENRYKNQAYCCMPLYSLFSGERKKRSRFQFKLRTMFHRYHLYRVHSPL</sequence>
<name>D3AAG2_9FIRM</name>
<dbReference type="Proteomes" id="UP000004968">
    <property type="component" value="Unassembled WGS sequence"/>
</dbReference>
<evidence type="ECO:0000313" key="2">
    <source>
        <dbReference type="Proteomes" id="UP000004968"/>
    </source>
</evidence>
<organism evidence="1 2">
    <name type="scientific">Hungatella hathewayi DSM 13479</name>
    <dbReference type="NCBI Taxonomy" id="566550"/>
    <lineage>
        <taxon>Bacteria</taxon>
        <taxon>Bacillati</taxon>
        <taxon>Bacillota</taxon>
        <taxon>Clostridia</taxon>
        <taxon>Lachnospirales</taxon>
        <taxon>Lachnospiraceae</taxon>
        <taxon>Hungatella</taxon>
    </lineage>
</organism>
<reference evidence="1 2" key="1">
    <citation type="submission" date="2010-01" db="EMBL/GenBank/DDBJ databases">
        <authorList>
            <person name="Weinstock G."/>
            <person name="Sodergren E."/>
            <person name="Clifton S."/>
            <person name="Fulton L."/>
            <person name="Fulton B."/>
            <person name="Courtney L."/>
            <person name="Fronick C."/>
            <person name="Harrison M."/>
            <person name="Strong C."/>
            <person name="Farmer C."/>
            <person name="Delahaunty K."/>
            <person name="Markovic C."/>
            <person name="Hall O."/>
            <person name="Minx P."/>
            <person name="Tomlinson C."/>
            <person name="Mitreva M."/>
            <person name="Nelson J."/>
            <person name="Hou S."/>
            <person name="Wollam A."/>
            <person name="Pepin K.H."/>
            <person name="Johnson M."/>
            <person name="Bhonagiri V."/>
            <person name="Nash W.E."/>
            <person name="Warren W."/>
            <person name="Chinwalla A."/>
            <person name="Mardis E.R."/>
            <person name="Wilson R.K."/>
        </authorList>
    </citation>
    <scope>NUCLEOTIDE SEQUENCE [LARGE SCALE GENOMIC DNA]</scope>
    <source>
        <strain evidence="1 2">DSM 13479</strain>
    </source>
</reference>